<evidence type="ECO:0000313" key="7">
    <source>
        <dbReference type="EMBL" id="SDW42737.1"/>
    </source>
</evidence>
<evidence type="ECO:0000256" key="1">
    <source>
        <dbReference type="ARBA" id="ARBA00004651"/>
    </source>
</evidence>
<protein>
    <submittedName>
        <fullName evidence="7">Membrane protein involved in the export of O-antigen and teichoic acid</fullName>
    </submittedName>
</protein>
<proteinExistence type="predicted"/>
<feature type="transmembrane region" description="Helical" evidence="6">
    <location>
        <begin position="46"/>
        <end position="75"/>
    </location>
</feature>
<feature type="transmembrane region" description="Helical" evidence="6">
    <location>
        <begin position="372"/>
        <end position="393"/>
    </location>
</feature>
<accession>A0A1H2TG40</accession>
<reference evidence="7 8" key="1">
    <citation type="submission" date="2016-10" db="EMBL/GenBank/DDBJ databases">
        <authorList>
            <person name="de Groot N.N."/>
        </authorList>
    </citation>
    <scope>NUCLEOTIDE SEQUENCE [LARGE SCALE GENOMIC DNA]</scope>
    <source>
        <strain evidence="7 8">DSM 23126</strain>
    </source>
</reference>
<keyword evidence="5 6" id="KW-0472">Membrane</keyword>
<keyword evidence="2" id="KW-1003">Cell membrane</keyword>
<feature type="transmembrane region" description="Helical" evidence="6">
    <location>
        <begin position="301"/>
        <end position="322"/>
    </location>
</feature>
<sequence length="431" mass="47599">MLKKIKVLTNGSFVRNVIILASGTAGAQVIVVASSPLITRIYGPEAFGLLGVFLAMITIVTPAAALTYPIAIVLAKNKFEAKEIIKLSLILSILLGGLSFVLITFFQEFLINTFNIRQIAPYLFFIPLIIVFGAMLQVSEQWLIRINNFKTSAKVKFNHSILLYGSMIVIGLITPVSAVLVTLAALGNLIKSLMMTYYSLNKSLFIPLNEFKIKKEKLFLVAKEYNDFPKYRAPQEVINAASKSLPIIMLSTFFGPAAAGFYSIGNTVLKMPSQLIAKSVGDVFYPRITKASFSNEKITPLMLKATMALILVGIIPFGIIIAFGPPLFDFIFGNDWYKAGEYARWIAIASFFSFINRPSVKSLPALKAQRFHLLHEIASVILRVIALVIGFVIFENDMIAVVLFSVVGALLSVYLIVYSIVLAKREDEKIS</sequence>
<feature type="transmembrane region" description="Helical" evidence="6">
    <location>
        <begin position="12"/>
        <end position="34"/>
    </location>
</feature>
<dbReference type="RefSeq" id="WP_091612878.1">
    <property type="nucleotide sequence ID" value="NZ_FNNC01000002.1"/>
</dbReference>
<evidence type="ECO:0000256" key="3">
    <source>
        <dbReference type="ARBA" id="ARBA00022692"/>
    </source>
</evidence>
<organism evidence="7 8">
    <name type="scientific">Marinococcus luteus</name>
    <dbReference type="NCBI Taxonomy" id="1122204"/>
    <lineage>
        <taxon>Bacteria</taxon>
        <taxon>Bacillati</taxon>
        <taxon>Bacillota</taxon>
        <taxon>Bacilli</taxon>
        <taxon>Bacillales</taxon>
        <taxon>Bacillaceae</taxon>
        <taxon>Marinococcus</taxon>
    </lineage>
</organism>
<keyword evidence="4 6" id="KW-1133">Transmembrane helix</keyword>
<dbReference type="STRING" id="1122204.SAMN05421781_1384"/>
<dbReference type="AlphaFoldDB" id="A0A1H2TG40"/>
<feature type="transmembrane region" description="Helical" evidence="6">
    <location>
        <begin position="87"/>
        <end position="107"/>
    </location>
</feature>
<dbReference type="OrthoDB" id="109075at2"/>
<feature type="transmembrane region" description="Helical" evidence="6">
    <location>
        <begin position="161"/>
        <end position="190"/>
    </location>
</feature>
<dbReference type="GO" id="GO:0005886">
    <property type="term" value="C:plasma membrane"/>
    <property type="evidence" value="ECO:0007669"/>
    <property type="project" value="UniProtKB-SubCell"/>
</dbReference>
<feature type="transmembrane region" description="Helical" evidence="6">
    <location>
        <begin position="399"/>
        <end position="423"/>
    </location>
</feature>
<name>A0A1H2TG40_9BACI</name>
<evidence type="ECO:0000313" key="8">
    <source>
        <dbReference type="Proteomes" id="UP000199488"/>
    </source>
</evidence>
<comment type="subcellular location">
    <subcellularLocation>
        <location evidence="1">Cell membrane</location>
        <topology evidence="1">Multi-pass membrane protein</topology>
    </subcellularLocation>
</comment>
<feature type="transmembrane region" description="Helical" evidence="6">
    <location>
        <begin position="247"/>
        <end position="269"/>
    </location>
</feature>
<feature type="transmembrane region" description="Helical" evidence="6">
    <location>
        <begin position="119"/>
        <end position="140"/>
    </location>
</feature>
<evidence type="ECO:0000256" key="2">
    <source>
        <dbReference type="ARBA" id="ARBA00022475"/>
    </source>
</evidence>
<dbReference type="Pfam" id="PF13440">
    <property type="entry name" value="Polysacc_synt_3"/>
    <property type="match status" value="1"/>
</dbReference>
<feature type="transmembrane region" description="Helical" evidence="6">
    <location>
        <begin position="342"/>
        <end position="360"/>
    </location>
</feature>
<evidence type="ECO:0000256" key="5">
    <source>
        <dbReference type="ARBA" id="ARBA00023136"/>
    </source>
</evidence>
<evidence type="ECO:0000256" key="6">
    <source>
        <dbReference type="SAM" id="Phobius"/>
    </source>
</evidence>
<evidence type="ECO:0000256" key="4">
    <source>
        <dbReference type="ARBA" id="ARBA00022989"/>
    </source>
</evidence>
<keyword evidence="3 6" id="KW-0812">Transmembrane</keyword>
<keyword evidence="8" id="KW-1185">Reference proteome</keyword>
<dbReference type="InterPro" id="IPR050833">
    <property type="entry name" value="Poly_Biosynth_Transport"/>
</dbReference>
<dbReference type="PANTHER" id="PTHR30250">
    <property type="entry name" value="PST FAMILY PREDICTED COLANIC ACID TRANSPORTER"/>
    <property type="match status" value="1"/>
</dbReference>
<dbReference type="Proteomes" id="UP000199488">
    <property type="component" value="Unassembled WGS sequence"/>
</dbReference>
<gene>
    <name evidence="7" type="ORF">SAMN05421781_1384</name>
</gene>
<dbReference type="EMBL" id="FNNC01000002">
    <property type="protein sequence ID" value="SDW42737.1"/>
    <property type="molecule type" value="Genomic_DNA"/>
</dbReference>
<dbReference type="PANTHER" id="PTHR30250:SF28">
    <property type="entry name" value="POLYSACCHARIDE BIOSYNTHESIS PROTEIN"/>
    <property type="match status" value="1"/>
</dbReference>